<accession>A0A2M4D0E9</accession>
<reference evidence="2" key="1">
    <citation type="submission" date="2018-01" db="EMBL/GenBank/DDBJ databases">
        <title>An insight into the sialome of Amazonian anophelines.</title>
        <authorList>
            <person name="Ribeiro J.M."/>
            <person name="Scarpassa V."/>
            <person name="Calvo E."/>
        </authorList>
    </citation>
    <scope>NUCLEOTIDE SEQUENCE</scope>
</reference>
<proteinExistence type="predicted"/>
<sequence length="77" mass="8004">MRYLPFTITFQLTSWPPGICADCAGSCSVSRASSTVCTRSAGRAWRATVRPASVTSRPYSGVTSTTTPASTAGSLTP</sequence>
<dbReference type="EMBL" id="GGFL01006865">
    <property type="protein sequence ID" value="MBW71043.1"/>
    <property type="molecule type" value="Transcribed_RNA"/>
</dbReference>
<dbReference type="AlphaFoldDB" id="A0A2M4D0E9"/>
<evidence type="ECO:0000313" key="2">
    <source>
        <dbReference type="EMBL" id="MBW71043.1"/>
    </source>
</evidence>
<organism evidence="2">
    <name type="scientific">Anopheles darlingi</name>
    <name type="common">Mosquito</name>
    <dbReference type="NCBI Taxonomy" id="43151"/>
    <lineage>
        <taxon>Eukaryota</taxon>
        <taxon>Metazoa</taxon>
        <taxon>Ecdysozoa</taxon>
        <taxon>Arthropoda</taxon>
        <taxon>Hexapoda</taxon>
        <taxon>Insecta</taxon>
        <taxon>Pterygota</taxon>
        <taxon>Neoptera</taxon>
        <taxon>Endopterygota</taxon>
        <taxon>Diptera</taxon>
        <taxon>Nematocera</taxon>
        <taxon>Culicoidea</taxon>
        <taxon>Culicidae</taxon>
        <taxon>Anophelinae</taxon>
        <taxon>Anopheles</taxon>
    </lineage>
</organism>
<feature type="compositionally biased region" description="Low complexity" evidence="1">
    <location>
        <begin position="60"/>
        <end position="77"/>
    </location>
</feature>
<evidence type="ECO:0000256" key="1">
    <source>
        <dbReference type="SAM" id="MobiDB-lite"/>
    </source>
</evidence>
<protein>
    <submittedName>
        <fullName evidence="2">Putative secreted protein</fullName>
    </submittedName>
</protein>
<name>A0A2M4D0E9_ANODA</name>
<feature type="region of interest" description="Disordered" evidence="1">
    <location>
        <begin position="55"/>
        <end position="77"/>
    </location>
</feature>